<feature type="transmembrane region" description="Helical" evidence="1">
    <location>
        <begin position="64"/>
        <end position="86"/>
    </location>
</feature>
<dbReference type="EMBL" id="CP144691">
    <property type="protein sequence ID" value="WVY92913.1"/>
    <property type="molecule type" value="Genomic_DNA"/>
</dbReference>
<dbReference type="Proteomes" id="UP001374535">
    <property type="component" value="Chromosome 10"/>
</dbReference>
<keyword evidence="1" id="KW-0472">Membrane</keyword>
<evidence type="ECO:0000313" key="2">
    <source>
        <dbReference type="EMBL" id="WVY92913.1"/>
    </source>
</evidence>
<organism evidence="2 3">
    <name type="scientific">Vigna mungo</name>
    <name type="common">Black gram</name>
    <name type="synonym">Phaseolus mungo</name>
    <dbReference type="NCBI Taxonomy" id="3915"/>
    <lineage>
        <taxon>Eukaryota</taxon>
        <taxon>Viridiplantae</taxon>
        <taxon>Streptophyta</taxon>
        <taxon>Embryophyta</taxon>
        <taxon>Tracheophyta</taxon>
        <taxon>Spermatophyta</taxon>
        <taxon>Magnoliopsida</taxon>
        <taxon>eudicotyledons</taxon>
        <taxon>Gunneridae</taxon>
        <taxon>Pentapetalae</taxon>
        <taxon>rosids</taxon>
        <taxon>fabids</taxon>
        <taxon>Fabales</taxon>
        <taxon>Fabaceae</taxon>
        <taxon>Papilionoideae</taxon>
        <taxon>50 kb inversion clade</taxon>
        <taxon>NPAAA clade</taxon>
        <taxon>indigoferoid/millettioid clade</taxon>
        <taxon>Phaseoleae</taxon>
        <taxon>Vigna</taxon>
    </lineage>
</organism>
<protein>
    <submittedName>
        <fullName evidence="2">Uncharacterized protein</fullName>
    </submittedName>
</protein>
<keyword evidence="3" id="KW-1185">Reference proteome</keyword>
<name>A0AAQ3REZ5_VIGMU</name>
<sequence>MLLLISIFRTLFSPYILCSALTRMLFSSVRELRHLVSFAPVVSLINSCAFELIYPFLFFRCQFFFCLANILLWLFCFLLGDVSSLFNSSFSFENLLFSIFIS</sequence>
<evidence type="ECO:0000313" key="3">
    <source>
        <dbReference type="Proteomes" id="UP001374535"/>
    </source>
</evidence>
<keyword evidence="1" id="KW-1133">Transmembrane helix</keyword>
<feature type="transmembrane region" description="Helical" evidence="1">
    <location>
        <begin position="34"/>
        <end position="57"/>
    </location>
</feature>
<dbReference type="AlphaFoldDB" id="A0AAQ3REZ5"/>
<evidence type="ECO:0000256" key="1">
    <source>
        <dbReference type="SAM" id="Phobius"/>
    </source>
</evidence>
<gene>
    <name evidence="2" type="ORF">V8G54_032001</name>
</gene>
<reference evidence="2 3" key="1">
    <citation type="journal article" date="2023" name="Life. Sci Alliance">
        <title>Evolutionary insights into 3D genome organization and epigenetic landscape of Vigna mungo.</title>
        <authorList>
            <person name="Junaid A."/>
            <person name="Singh B."/>
            <person name="Bhatia S."/>
        </authorList>
    </citation>
    <scope>NUCLEOTIDE SEQUENCE [LARGE SCALE GENOMIC DNA]</scope>
    <source>
        <strain evidence="2">Urdbean</strain>
    </source>
</reference>
<proteinExistence type="predicted"/>
<accession>A0AAQ3REZ5</accession>
<keyword evidence="1" id="KW-0812">Transmembrane</keyword>